<evidence type="ECO:0008006" key="6">
    <source>
        <dbReference type="Google" id="ProtNLM"/>
    </source>
</evidence>
<keyword evidence="1" id="KW-0472">Membrane</keyword>
<evidence type="ECO:0000259" key="2">
    <source>
        <dbReference type="Pfam" id="PF08044"/>
    </source>
</evidence>
<protein>
    <recommendedName>
        <fullName evidence="6">DUF4190 domain-containing protein</fullName>
    </recommendedName>
</protein>
<feature type="domain" description="DUF4190" evidence="3">
    <location>
        <begin position="58"/>
        <end position="117"/>
    </location>
</feature>
<organism evidence="4 5">
    <name type="scientific">Actinacidiphila glaucinigra</name>
    <dbReference type="NCBI Taxonomy" id="235986"/>
    <lineage>
        <taxon>Bacteria</taxon>
        <taxon>Bacillati</taxon>
        <taxon>Actinomycetota</taxon>
        <taxon>Actinomycetes</taxon>
        <taxon>Kitasatosporales</taxon>
        <taxon>Streptomycetaceae</taxon>
        <taxon>Actinacidiphila</taxon>
    </lineage>
</organism>
<dbReference type="Pfam" id="PF13828">
    <property type="entry name" value="DUF4190"/>
    <property type="match status" value="1"/>
</dbReference>
<evidence type="ECO:0000256" key="1">
    <source>
        <dbReference type="SAM" id="Phobius"/>
    </source>
</evidence>
<feature type="transmembrane region" description="Helical" evidence="1">
    <location>
        <begin position="102"/>
        <end position="129"/>
    </location>
</feature>
<evidence type="ECO:0000313" key="5">
    <source>
        <dbReference type="Proteomes" id="UP000198280"/>
    </source>
</evidence>
<keyword evidence="1" id="KW-0812">Transmembrane</keyword>
<evidence type="ECO:0000259" key="3">
    <source>
        <dbReference type="Pfam" id="PF13828"/>
    </source>
</evidence>
<evidence type="ECO:0000313" key="4">
    <source>
        <dbReference type="EMBL" id="SNT16662.1"/>
    </source>
</evidence>
<feature type="domain" description="DUF1707" evidence="2">
    <location>
        <begin position="1"/>
        <end position="42"/>
    </location>
</feature>
<dbReference type="Pfam" id="PF08044">
    <property type="entry name" value="DUF1707"/>
    <property type="match status" value="1"/>
</dbReference>
<dbReference type="InterPro" id="IPR012551">
    <property type="entry name" value="DUF1707_SHOCT-like"/>
</dbReference>
<feature type="transmembrane region" description="Helical" evidence="1">
    <location>
        <begin position="58"/>
        <end position="82"/>
    </location>
</feature>
<accession>A0A239KG31</accession>
<sequence length="132" mass="14003">MDVLKTAFAEGRLTQPEFEDRVGLAYQAVTYQELYGLTVDIPRPRRLPTPPPAVNAKAVASLVCGAVGMFGLLIPGIPAVVLGHMARREIRRTGERGDALAVCGLVMGYLLTAFTVALTAIVVMVVVAVSHG</sequence>
<reference evidence="4 5" key="1">
    <citation type="submission" date="2017-06" db="EMBL/GenBank/DDBJ databases">
        <authorList>
            <person name="Kim H.J."/>
            <person name="Triplett B.A."/>
        </authorList>
    </citation>
    <scope>NUCLEOTIDE SEQUENCE [LARGE SCALE GENOMIC DNA]</scope>
    <source>
        <strain evidence="4 5">CGMCC 4.1858</strain>
    </source>
</reference>
<gene>
    <name evidence="4" type="ORF">SAMN05216252_115166</name>
</gene>
<keyword evidence="1" id="KW-1133">Transmembrane helix</keyword>
<keyword evidence="5" id="KW-1185">Reference proteome</keyword>
<proteinExistence type="predicted"/>
<dbReference type="AlphaFoldDB" id="A0A239KG31"/>
<dbReference type="InterPro" id="IPR025241">
    <property type="entry name" value="DUF4190"/>
</dbReference>
<name>A0A239KG31_9ACTN</name>
<dbReference type="EMBL" id="FZOF01000015">
    <property type="protein sequence ID" value="SNT16662.1"/>
    <property type="molecule type" value="Genomic_DNA"/>
</dbReference>
<dbReference type="Proteomes" id="UP000198280">
    <property type="component" value="Unassembled WGS sequence"/>
</dbReference>